<dbReference type="PROSITE" id="PS51257">
    <property type="entry name" value="PROKAR_LIPOPROTEIN"/>
    <property type="match status" value="1"/>
</dbReference>
<dbReference type="InterPro" id="IPR050490">
    <property type="entry name" value="Bact_solute-bd_prot1"/>
</dbReference>
<accession>U4TUV4</accession>
<dbReference type="Pfam" id="PF01547">
    <property type="entry name" value="SBP_bac_1"/>
    <property type="match status" value="1"/>
</dbReference>
<proteinExistence type="predicted"/>
<dbReference type="Proteomes" id="UP000030647">
    <property type="component" value="Unassembled WGS sequence"/>
</dbReference>
<dbReference type="PANTHER" id="PTHR43649">
    <property type="entry name" value="ARABINOSE-BINDING PROTEIN-RELATED"/>
    <property type="match status" value="1"/>
</dbReference>
<dbReference type="RefSeq" id="WP_022529467.1">
    <property type="nucleotide sequence ID" value="NZ_KI271588.1"/>
</dbReference>
<reference evidence="4" key="1">
    <citation type="journal article" date="2013" name="Genome Announc.">
        <title>Whole-Genome Sequencing of Lactobacillus shenzhenensis Strain LY-73T.</title>
        <authorList>
            <person name="Lin Z."/>
            <person name="Liu Z."/>
            <person name="Yang R."/>
            <person name="Zou Y."/>
            <person name="Wan D."/>
            <person name="Chen J."/>
            <person name="Guo M."/>
            <person name="Zhao J."/>
            <person name="Fang C."/>
            <person name="Yang R."/>
            <person name="Liu F."/>
        </authorList>
    </citation>
    <scope>NUCLEOTIDE SEQUENCE [LARGE SCALE GENOMIC DNA]</scope>
    <source>
        <strain evidence="4">LY-73</strain>
    </source>
</reference>
<name>U4TUV4_9LACO</name>
<dbReference type="SUPFAM" id="SSF53850">
    <property type="entry name" value="Periplasmic binding protein-like II"/>
    <property type="match status" value="1"/>
</dbReference>
<keyword evidence="4" id="KW-1185">Reference proteome</keyword>
<evidence type="ECO:0000313" key="3">
    <source>
        <dbReference type="EMBL" id="ERL65207.1"/>
    </source>
</evidence>
<dbReference type="InterPro" id="IPR022627">
    <property type="entry name" value="DUF3502"/>
</dbReference>
<dbReference type="AlphaFoldDB" id="U4TUV4"/>
<keyword evidence="1" id="KW-0732">Signal</keyword>
<dbReference type="OrthoDB" id="7936627at2"/>
<dbReference type="Pfam" id="PF12010">
    <property type="entry name" value="DUF3502"/>
    <property type="match status" value="1"/>
</dbReference>
<evidence type="ECO:0000256" key="1">
    <source>
        <dbReference type="SAM" id="SignalP"/>
    </source>
</evidence>
<dbReference type="eggNOG" id="COG1653">
    <property type="taxonomic scope" value="Bacteria"/>
</dbReference>
<gene>
    <name evidence="3" type="ORF">L248_2882</name>
</gene>
<dbReference type="STRING" id="1231336.L248_2882"/>
<protein>
    <recommendedName>
        <fullName evidence="2">DUF3502 domain-containing protein</fullName>
    </recommendedName>
</protein>
<dbReference type="PANTHER" id="PTHR43649:SF17">
    <property type="entry name" value="ABC TRANSPORTER SOLUTE BINDING PROTEIN-SUGAR TRANSPORT"/>
    <property type="match status" value="1"/>
</dbReference>
<feature type="signal peptide" evidence="1">
    <location>
        <begin position="1"/>
        <end position="21"/>
    </location>
</feature>
<dbReference type="InterPro" id="IPR006059">
    <property type="entry name" value="SBP"/>
</dbReference>
<dbReference type="Gene3D" id="3.40.190.10">
    <property type="entry name" value="Periplasmic binding protein-like II"/>
    <property type="match status" value="1"/>
</dbReference>
<feature type="domain" description="DUF3502" evidence="2">
    <location>
        <begin position="418"/>
        <end position="485"/>
    </location>
</feature>
<organism evidence="3 4">
    <name type="scientific">Schleiferilactobacillus shenzhenensis LY-73</name>
    <dbReference type="NCBI Taxonomy" id="1231336"/>
    <lineage>
        <taxon>Bacteria</taxon>
        <taxon>Bacillati</taxon>
        <taxon>Bacillota</taxon>
        <taxon>Bacilli</taxon>
        <taxon>Lactobacillales</taxon>
        <taxon>Lactobacillaceae</taxon>
        <taxon>Schleiferilactobacillus</taxon>
    </lineage>
</organism>
<feature type="chain" id="PRO_5038914970" description="DUF3502 domain-containing protein" evidence="1">
    <location>
        <begin position="22"/>
        <end position="486"/>
    </location>
</feature>
<dbReference type="HOGENOM" id="CLU_037301_1_0_9"/>
<sequence>MKKWTKLLVGMSAILGTLLLAAGCSGGNSSSGSNKVTVSMYQPGDKPKNYNEMIKAANARIHKTLPNVDLDLKFIGWGDWGKKYNVMVTSGDPYDISFASDYVSNAQKGAYADLTDLMQKYAKKAYDMIDPAYIKGNTVKGKLYAFPVNANVYAANVLTFNMDLVNKYNLDISKVKSYADLTPIFEKFHKEAPNIAAFAIGQNYKASMKAVEYPATNSLPFAVYEDGKDSKIFNRYDSPEMQKTLTMFHDWYQKGYIPRDAATSTTGYNFQENTWLVQEQTQGPFDYGDTILKNAAGGKDLKSMPLTDPYKSEAQAQMANYTISKTSKHKKEAMQVLNLLNSDPVLLNNFVWGVKGTQWNFTDEKAGKIKVTKKYAPGYYLGAWIMGNNRILYTQDTVTDAMIKTRDDGIKNTPQSAMLGFNPDISSIKTEMSNITNVMSKYNDTLNTGTADPLPTIKKMDAELKTAGYDKVLKELQKQYDAFLKG</sequence>
<evidence type="ECO:0000259" key="2">
    <source>
        <dbReference type="Pfam" id="PF12010"/>
    </source>
</evidence>
<evidence type="ECO:0000313" key="4">
    <source>
        <dbReference type="Proteomes" id="UP000030647"/>
    </source>
</evidence>
<dbReference type="EMBL" id="KI271588">
    <property type="protein sequence ID" value="ERL65207.1"/>
    <property type="molecule type" value="Genomic_DNA"/>
</dbReference>